<name>A0A6I4J3M8_9SPHN</name>
<accession>A0A6I4J3M8</accession>
<dbReference type="Pfam" id="PF23666">
    <property type="entry name" value="Rcc01698_C"/>
    <property type="match status" value="1"/>
</dbReference>
<dbReference type="Proteomes" id="UP000441389">
    <property type="component" value="Unassembled WGS sequence"/>
</dbReference>
<reference evidence="3 4" key="1">
    <citation type="submission" date="2019-12" db="EMBL/GenBank/DDBJ databases">
        <authorList>
            <person name="Huq M.A."/>
        </authorList>
    </citation>
    <scope>NUCLEOTIDE SEQUENCE [LARGE SCALE GENOMIC DNA]</scope>
    <source>
        <strain evidence="3 4">MAH-20</strain>
    </source>
</reference>
<dbReference type="Pfam" id="PF13550">
    <property type="entry name" value="Phage-tail_3"/>
    <property type="match status" value="1"/>
</dbReference>
<evidence type="ECO:0000259" key="2">
    <source>
        <dbReference type="Pfam" id="PF23666"/>
    </source>
</evidence>
<evidence type="ECO:0000313" key="4">
    <source>
        <dbReference type="Proteomes" id="UP000441389"/>
    </source>
</evidence>
<evidence type="ECO:0000259" key="1">
    <source>
        <dbReference type="Pfam" id="PF13550"/>
    </source>
</evidence>
<feature type="domain" description="Rcc01698-like C-terminal" evidence="2">
    <location>
        <begin position="471"/>
        <end position="566"/>
    </location>
</feature>
<protein>
    <submittedName>
        <fullName evidence="3">Uncharacterized protein</fullName>
    </submittedName>
</protein>
<feature type="domain" description="Tip attachment protein J" evidence="1">
    <location>
        <begin position="226"/>
        <end position="374"/>
    </location>
</feature>
<organism evidence="3 4">
    <name type="scientific">Sphingomonas horti</name>
    <dbReference type="NCBI Taxonomy" id="2682842"/>
    <lineage>
        <taxon>Bacteria</taxon>
        <taxon>Pseudomonadati</taxon>
        <taxon>Pseudomonadota</taxon>
        <taxon>Alphaproteobacteria</taxon>
        <taxon>Sphingomonadales</taxon>
        <taxon>Sphingomonadaceae</taxon>
        <taxon>Sphingomonas</taxon>
    </lineage>
</organism>
<evidence type="ECO:0000313" key="3">
    <source>
        <dbReference type="EMBL" id="MVO77931.1"/>
    </source>
</evidence>
<proteinExistence type="predicted"/>
<dbReference type="EMBL" id="WQMS01000008">
    <property type="protein sequence ID" value="MVO77931.1"/>
    <property type="molecule type" value="Genomic_DNA"/>
</dbReference>
<dbReference type="InterPro" id="IPR056490">
    <property type="entry name" value="Rcc01698_C"/>
</dbReference>
<dbReference type="InterPro" id="IPR032876">
    <property type="entry name" value="J_dom"/>
</dbReference>
<sequence length="718" mass="74965">MATIVLSTVGSLLGPVGRAAGALLGQSVDGLIFKPTGREGPRLQDLKVQTSSYGAQIPKLFGTMRVAGTVIWATDLVEHRAKQGGGKGRPSTTTYSYTASFAVLLSARPVRSVGRIWADGNLLRGAAGDWKSETGFRLHLGDEDQDTDPFIASAEGADGAPGYRGCAYAVFENMALGPFGNRIPSLSFEIEADPGPVTLAAILAELSDNFLAGVTGLALRGFAASGESVRAVVETLGSAVPIVLRATDEGLALAGDGDEPLALVEDELAEVRSERLAADHDVPRLVALSYYEPARDYQAGVQQARRSGGRRTERIELPAALEAGEARALAEAALARRTGERGRQSVSCGWARLAVAPGTIVRLPDRAGLWRVAARTVDRDGVRLDLTRMEAEGMAAAPAEPGRSAAAPDRVHGPTILHVLDLPSLTDTLPASPRLYIAAAGASAGWRRAALMASLDGGGSWIAIGITAAPAMIGLARTVLPPAGEALFDQAHDVEVELLHAGMLLEDADPDRLVGGANLALVGDELIQFGRAAPLGGARWRLSHLVRGRRGTAWAAALHVVGERFVLIEPEALFSYDPPLSAAGAAVRILASGIGDPSPVEASAAAIGEALRPPAPVHLAAARAADGGYRLSWVRQSRLGWTWLDASDVPLGEDRERYRLTITRADGAARIHEIEIGRFDYPAADVAADAAAGSVVTVTVTQLGTSAASRPASMTLVL</sequence>
<dbReference type="AlphaFoldDB" id="A0A6I4J3M8"/>
<keyword evidence="4" id="KW-1185">Reference proteome</keyword>
<dbReference type="RefSeq" id="WP_157026890.1">
    <property type="nucleotide sequence ID" value="NZ_WQMS01000008.1"/>
</dbReference>
<comment type="caution">
    <text evidence="3">The sequence shown here is derived from an EMBL/GenBank/DDBJ whole genome shotgun (WGS) entry which is preliminary data.</text>
</comment>
<gene>
    <name evidence="3" type="ORF">GON01_08290</name>
</gene>